<sequence length="146" mass="15935">MARRCGVVGTVWRSACSCCHFKHDFHYSTSGGGCPRRRHLWTWPSRASWTTATCRHHVTAVHCSPPAVQGNASDQEDQTEQSSGGTTPHPGQLQPPPLLRKGPPVRARLGRGHEFEAELRRRKGSGRAVSVTSRVAIAALLSSFEA</sequence>
<organism evidence="2">
    <name type="scientific">Aphanomyces astaci</name>
    <name type="common">Crayfish plague agent</name>
    <dbReference type="NCBI Taxonomy" id="112090"/>
    <lineage>
        <taxon>Eukaryota</taxon>
        <taxon>Sar</taxon>
        <taxon>Stramenopiles</taxon>
        <taxon>Oomycota</taxon>
        <taxon>Saprolegniomycetes</taxon>
        <taxon>Saprolegniales</taxon>
        <taxon>Verrucalvaceae</taxon>
        <taxon>Aphanomyces</taxon>
    </lineage>
</organism>
<accession>W4GHG2</accession>
<gene>
    <name evidence="2" type="ORF">H257_07571</name>
</gene>
<dbReference type="RefSeq" id="XP_009831445.1">
    <property type="nucleotide sequence ID" value="XM_009833143.1"/>
</dbReference>
<dbReference type="VEuPathDB" id="FungiDB:H257_07571"/>
<dbReference type="GeneID" id="20809567"/>
<feature type="region of interest" description="Disordered" evidence="1">
    <location>
        <begin position="65"/>
        <end position="129"/>
    </location>
</feature>
<dbReference type="AlphaFoldDB" id="W4GHG2"/>
<protein>
    <submittedName>
        <fullName evidence="2">Uncharacterized protein</fullName>
    </submittedName>
</protein>
<evidence type="ECO:0000313" key="2">
    <source>
        <dbReference type="EMBL" id="ETV78726.1"/>
    </source>
</evidence>
<evidence type="ECO:0000256" key="1">
    <source>
        <dbReference type="SAM" id="MobiDB-lite"/>
    </source>
</evidence>
<reference evidence="2" key="1">
    <citation type="submission" date="2013-12" db="EMBL/GenBank/DDBJ databases">
        <title>The Genome Sequence of Aphanomyces astaci APO3.</title>
        <authorList>
            <consortium name="The Broad Institute Genomics Platform"/>
            <person name="Russ C."/>
            <person name="Tyler B."/>
            <person name="van West P."/>
            <person name="Dieguez-Uribeondo J."/>
            <person name="Young S.K."/>
            <person name="Zeng Q."/>
            <person name="Gargeya S."/>
            <person name="Fitzgerald M."/>
            <person name="Abouelleil A."/>
            <person name="Alvarado L."/>
            <person name="Chapman S.B."/>
            <person name="Gainer-Dewar J."/>
            <person name="Goldberg J."/>
            <person name="Griggs A."/>
            <person name="Gujja S."/>
            <person name="Hansen M."/>
            <person name="Howarth C."/>
            <person name="Imamovic A."/>
            <person name="Ireland A."/>
            <person name="Larimer J."/>
            <person name="McCowan C."/>
            <person name="Murphy C."/>
            <person name="Pearson M."/>
            <person name="Poon T.W."/>
            <person name="Priest M."/>
            <person name="Roberts A."/>
            <person name="Saif S."/>
            <person name="Shea T."/>
            <person name="Sykes S."/>
            <person name="Wortman J."/>
            <person name="Nusbaum C."/>
            <person name="Birren B."/>
        </authorList>
    </citation>
    <scope>NUCLEOTIDE SEQUENCE [LARGE SCALE GENOMIC DNA]</scope>
    <source>
        <strain evidence="2">APO3</strain>
    </source>
</reference>
<dbReference type="EMBL" id="KI913129">
    <property type="protein sequence ID" value="ETV78726.1"/>
    <property type="molecule type" value="Genomic_DNA"/>
</dbReference>
<name>W4GHG2_APHAT</name>
<proteinExistence type="predicted"/>